<accession>A0A5C5FSP7</accession>
<evidence type="ECO:0000313" key="2">
    <source>
        <dbReference type="Proteomes" id="UP000311382"/>
    </source>
</evidence>
<organism evidence="1 2">
    <name type="scientific">Rhodotorula diobovata</name>
    <dbReference type="NCBI Taxonomy" id="5288"/>
    <lineage>
        <taxon>Eukaryota</taxon>
        <taxon>Fungi</taxon>
        <taxon>Dikarya</taxon>
        <taxon>Basidiomycota</taxon>
        <taxon>Pucciniomycotina</taxon>
        <taxon>Microbotryomycetes</taxon>
        <taxon>Sporidiobolales</taxon>
        <taxon>Sporidiobolaceae</taxon>
        <taxon>Rhodotorula</taxon>
    </lineage>
</organism>
<comment type="caution">
    <text evidence="1">The sequence shown here is derived from an EMBL/GenBank/DDBJ whole genome shotgun (WGS) entry which is preliminary data.</text>
</comment>
<proteinExistence type="predicted"/>
<evidence type="ECO:0000313" key="1">
    <source>
        <dbReference type="EMBL" id="TNY19917.1"/>
    </source>
</evidence>
<protein>
    <submittedName>
        <fullName evidence="1">Uncharacterized protein</fullName>
    </submittedName>
</protein>
<keyword evidence="2" id="KW-1185">Reference proteome</keyword>
<dbReference type="Proteomes" id="UP000311382">
    <property type="component" value="Unassembled WGS sequence"/>
</dbReference>
<gene>
    <name evidence="1" type="ORF">DMC30DRAFT_399145</name>
</gene>
<dbReference type="EMBL" id="SOZI01000081">
    <property type="protein sequence ID" value="TNY19917.1"/>
    <property type="molecule type" value="Genomic_DNA"/>
</dbReference>
<dbReference type="AlphaFoldDB" id="A0A5C5FSP7"/>
<name>A0A5C5FSP7_9BASI</name>
<reference evidence="1 2" key="1">
    <citation type="submission" date="2019-03" db="EMBL/GenBank/DDBJ databases">
        <title>Rhodosporidium diobovatum UCD-FST 08-225 genome sequencing, assembly, and annotation.</title>
        <authorList>
            <person name="Fakankun I.U."/>
            <person name="Fristensky B."/>
            <person name="Levin D.B."/>
        </authorList>
    </citation>
    <scope>NUCLEOTIDE SEQUENCE [LARGE SCALE GENOMIC DNA]</scope>
    <source>
        <strain evidence="1 2">UCD-FST 08-225</strain>
    </source>
</reference>
<sequence>MAALVRKTDIHGRTVRYLDWASLVVEQLVLGAHSTTDPGQFAAFRLIRHAMTAGHAEFELTHVPETLARPAGQTSDQYRSARAKHVERGIQDKIHEAVKSALEAMLTGTQGVRIIRWWTARLFEGIHTEASRWEKMDINKALWNTATERKLRMANTALSATLLSIISAAVRPTCAALFSLTAIDTVSVYPQELRHADPPAHSLAKSPFAPAPRRQGERKAVFVLSRPF</sequence>